<evidence type="ECO:0000256" key="1">
    <source>
        <dbReference type="ARBA" id="ARBA00022723"/>
    </source>
</evidence>
<evidence type="ECO:0000313" key="6">
    <source>
        <dbReference type="EMBL" id="KAJ4463222.1"/>
    </source>
</evidence>
<evidence type="ECO:0000256" key="2">
    <source>
        <dbReference type="ARBA" id="ARBA00022771"/>
    </source>
</evidence>
<keyword evidence="3" id="KW-0862">Zinc</keyword>
<comment type="caution">
    <text evidence="6">The sequence shown here is derived from an EMBL/GenBank/DDBJ whole genome shotgun (WGS) entry which is preliminary data.</text>
</comment>
<sequence>MFQLSALLKELIRSDAQPMDVDPYVPVPIKHLQFLEHLKILLLSTQSHTIDHVEFQAAIASQWRFLWPWLKASLAAILVYGRNIEHPADVCHRIALCSHPVLSLIALIMETISPSTATFTKRVFEAPGFNKLVAASWITSIRRPRDSDNARLILRMMIAMGDDRIIFDEALDVFGDELKTSFTRITGATPARFCKECIMDEFLGIDKDVQRKCDTEEPCLEGNEKLSTLQPCYIDGVRLYMLLYLFPFPSSGAFSELDDASSCLRCLCQVWRLIISNKVVLTGIAESTSHDILVACLEIIMYYLKIFISGGPSWVVFALDHRVLTRIAQTCSFLYASSSSPVDRSQSDVDHAYLRSFRDIVLLIHAQKCFHSVDYRIKHNLQDCIRCSDPLPLPDCVHGSDLQSSWALIVHDLCSPNHVQRRKALWKEALTGYCDNRACQTTPRNSETRRLLCTRCLVAVYCSAQCQRSHFANHRSICKAWARNKLQHVTFGAVPRGFAYPLSQPERLYISCMLIEIVSGLDDDMITLIKERDLVSQPSAIVVDLVTPSYPISVKFTRELTAEMCSYLQRQVEEQRPRLICCGRVPSNVTHPVLVRIVIPPILSMKLFGSAN</sequence>
<dbReference type="Pfam" id="PF01753">
    <property type="entry name" value="zf-MYND"/>
    <property type="match status" value="1"/>
</dbReference>
<reference evidence="6" key="1">
    <citation type="submission" date="2022-08" db="EMBL/GenBank/DDBJ databases">
        <authorList>
            <consortium name="DOE Joint Genome Institute"/>
            <person name="Min B."/>
            <person name="Riley R."/>
            <person name="Sierra-Patev S."/>
            <person name="Naranjo-Ortiz M."/>
            <person name="Looney B."/>
            <person name="Konkel Z."/>
            <person name="Slot J.C."/>
            <person name="Sakamoto Y."/>
            <person name="Steenwyk J.L."/>
            <person name="Rokas A."/>
            <person name="Carro J."/>
            <person name="Camarero S."/>
            <person name="Ferreira P."/>
            <person name="Molpeceres G."/>
            <person name="Ruiz-Duenas F.J."/>
            <person name="Serrano A."/>
            <person name="Henrissat B."/>
            <person name="Drula E."/>
            <person name="Hughes K.W."/>
            <person name="Mata J.L."/>
            <person name="Ishikawa N.K."/>
            <person name="Vargas-Isla R."/>
            <person name="Ushijima S."/>
            <person name="Smith C.A."/>
            <person name="Ahrendt S."/>
            <person name="Andreopoulos W."/>
            <person name="He G."/>
            <person name="Labutti K."/>
            <person name="Lipzen A."/>
            <person name="Ng V."/>
            <person name="Sandor L."/>
            <person name="Barry K."/>
            <person name="Martinez A.T."/>
            <person name="Xiao Y."/>
            <person name="Gibbons J.G."/>
            <person name="Terashima K."/>
            <person name="Hibbett D.S."/>
            <person name="Grigoriev I.V."/>
        </authorList>
    </citation>
    <scope>NUCLEOTIDE SEQUENCE</scope>
    <source>
        <strain evidence="6">Sp2 HRB7682 ss15</strain>
    </source>
</reference>
<reference evidence="6" key="2">
    <citation type="journal article" date="2023" name="Proc. Natl. Acad. Sci. U.S.A.">
        <title>A global phylogenomic analysis of the shiitake genus Lentinula.</title>
        <authorList>
            <person name="Sierra-Patev S."/>
            <person name="Min B."/>
            <person name="Naranjo-Ortiz M."/>
            <person name="Looney B."/>
            <person name="Konkel Z."/>
            <person name="Slot J.C."/>
            <person name="Sakamoto Y."/>
            <person name="Steenwyk J.L."/>
            <person name="Rokas A."/>
            <person name="Carro J."/>
            <person name="Camarero S."/>
            <person name="Ferreira P."/>
            <person name="Molpeceres G."/>
            <person name="Ruiz-Duenas F.J."/>
            <person name="Serrano A."/>
            <person name="Henrissat B."/>
            <person name="Drula E."/>
            <person name="Hughes K.W."/>
            <person name="Mata J.L."/>
            <person name="Ishikawa N.K."/>
            <person name="Vargas-Isla R."/>
            <person name="Ushijima S."/>
            <person name="Smith C.A."/>
            <person name="Donoghue J."/>
            <person name="Ahrendt S."/>
            <person name="Andreopoulos W."/>
            <person name="He G."/>
            <person name="LaButti K."/>
            <person name="Lipzen A."/>
            <person name="Ng V."/>
            <person name="Riley R."/>
            <person name="Sandor L."/>
            <person name="Barry K."/>
            <person name="Martinez A.T."/>
            <person name="Xiao Y."/>
            <person name="Gibbons J.G."/>
            <person name="Terashima K."/>
            <person name="Grigoriev I.V."/>
            <person name="Hibbett D."/>
        </authorList>
    </citation>
    <scope>NUCLEOTIDE SEQUENCE</scope>
    <source>
        <strain evidence="6">Sp2 HRB7682 ss15</strain>
    </source>
</reference>
<dbReference type="Gene3D" id="6.10.140.2220">
    <property type="match status" value="1"/>
</dbReference>
<keyword evidence="2 4" id="KW-0863">Zinc-finger</keyword>
<protein>
    <recommendedName>
        <fullName evidence="5">MYND-type domain-containing protein</fullName>
    </recommendedName>
</protein>
<evidence type="ECO:0000256" key="4">
    <source>
        <dbReference type="PROSITE-ProRule" id="PRU00134"/>
    </source>
</evidence>
<keyword evidence="1" id="KW-0479">Metal-binding</keyword>
<dbReference type="PROSITE" id="PS50865">
    <property type="entry name" value="ZF_MYND_2"/>
    <property type="match status" value="1"/>
</dbReference>
<dbReference type="GO" id="GO:0008270">
    <property type="term" value="F:zinc ion binding"/>
    <property type="evidence" value="ECO:0007669"/>
    <property type="project" value="UniProtKB-KW"/>
</dbReference>
<dbReference type="SUPFAM" id="SSF144232">
    <property type="entry name" value="HIT/MYND zinc finger-like"/>
    <property type="match status" value="1"/>
</dbReference>
<name>A0A9W8ZQQ5_9AGAR</name>
<organism evidence="6 7">
    <name type="scientific">Lentinula lateritia</name>
    <dbReference type="NCBI Taxonomy" id="40482"/>
    <lineage>
        <taxon>Eukaryota</taxon>
        <taxon>Fungi</taxon>
        <taxon>Dikarya</taxon>
        <taxon>Basidiomycota</taxon>
        <taxon>Agaricomycotina</taxon>
        <taxon>Agaricomycetes</taxon>
        <taxon>Agaricomycetidae</taxon>
        <taxon>Agaricales</taxon>
        <taxon>Marasmiineae</taxon>
        <taxon>Omphalotaceae</taxon>
        <taxon>Lentinula</taxon>
    </lineage>
</organism>
<evidence type="ECO:0000259" key="5">
    <source>
        <dbReference type="PROSITE" id="PS50865"/>
    </source>
</evidence>
<dbReference type="Proteomes" id="UP001150238">
    <property type="component" value="Unassembled WGS sequence"/>
</dbReference>
<evidence type="ECO:0000313" key="7">
    <source>
        <dbReference type="Proteomes" id="UP001150238"/>
    </source>
</evidence>
<dbReference type="EMBL" id="JANVFS010000083">
    <property type="protein sequence ID" value="KAJ4463222.1"/>
    <property type="molecule type" value="Genomic_DNA"/>
</dbReference>
<accession>A0A9W8ZQQ5</accession>
<dbReference type="InterPro" id="IPR002893">
    <property type="entry name" value="Znf_MYND"/>
</dbReference>
<feature type="domain" description="MYND-type" evidence="5">
    <location>
        <begin position="439"/>
        <end position="478"/>
    </location>
</feature>
<dbReference type="AlphaFoldDB" id="A0A9W8ZQQ5"/>
<proteinExistence type="predicted"/>
<evidence type="ECO:0000256" key="3">
    <source>
        <dbReference type="ARBA" id="ARBA00022833"/>
    </source>
</evidence>
<gene>
    <name evidence="6" type="ORF">C8J55DRAFT_567808</name>
</gene>